<evidence type="ECO:0000256" key="1">
    <source>
        <dbReference type="SAM" id="MobiDB-lite"/>
    </source>
</evidence>
<sequence>MGNAMEIDCVYMQEKKELICDGSGKSDGTEEATDEKNRRVSGRSRREDRMNEKRAGDQPEKKNGESTEEKTKIRQKNKDPMKRVKLNGEDTHECWRESGRNDEETRIKGGRRRRRKNKSGWHVVGVAWRTCAKQPGVLLPPEKVKGSNRNMATEQNHRRETAAFSWNTQHPSAHH</sequence>
<reference evidence="2 3" key="1">
    <citation type="submission" date="2023-10" db="EMBL/GenBank/DDBJ databases">
        <title>Genomes of two closely related lineages of the louse Polyplax serrata with different host specificities.</title>
        <authorList>
            <person name="Martinu J."/>
            <person name="Tarabai H."/>
            <person name="Stefka J."/>
            <person name="Hypsa V."/>
        </authorList>
    </citation>
    <scope>NUCLEOTIDE SEQUENCE [LARGE SCALE GENOMIC DNA]</scope>
    <source>
        <strain evidence="2">HR10_N</strain>
    </source>
</reference>
<accession>A0AAN8SIG6</accession>
<evidence type="ECO:0000313" key="3">
    <source>
        <dbReference type="Proteomes" id="UP001372834"/>
    </source>
</evidence>
<protein>
    <submittedName>
        <fullName evidence="2">Uncharacterized protein</fullName>
    </submittedName>
</protein>
<comment type="caution">
    <text evidence="2">The sequence shown here is derived from an EMBL/GenBank/DDBJ whole genome shotgun (WGS) entry which is preliminary data.</text>
</comment>
<feature type="region of interest" description="Disordered" evidence="1">
    <location>
        <begin position="137"/>
        <end position="175"/>
    </location>
</feature>
<proteinExistence type="predicted"/>
<evidence type="ECO:0000313" key="2">
    <source>
        <dbReference type="EMBL" id="KAK6645316.1"/>
    </source>
</evidence>
<feature type="compositionally biased region" description="Basic residues" evidence="1">
    <location>
        <begin position="108"/>
        <end position="119"/>
    </location>
</feature>
<organism evidence="2 3">
    <name type="scientific">Polyplax serrata</name>
    <name type="common">Common mouse louse</name>
    <dbReference type="NCBI Taxonomy" id="468196"/>
    <lineage>
        <taxon>Eukaryota</taxon>
        <taxon>Metazoa</taxon>
        <taxon>Ecdysozoa</taxon>
        <taxon>Arthropoda</taxon>
        <taxon>Hexapoda</taxon>
        <taxon>Insecta</taxon>
        <taxon>Pterygota</taxon>
        <taxon>Neoptera</taxon>
        <taxon>Paraneoptera</taxon>
        <taxon>Psocodea</taxon>
        <taxon>Troctomorpha</taxon>
        <taxon>Phthiraptera</taxon>
        <taxon>Anoplura</taxon>
        <taxon>Polyplacidae</taxon>
        <taxon>Polyplax</taxon>
    </lineage>
</organism>
<feature type="region of interest" description="Disordered" evidence="1">
    <location>
        <begin position="20"/>
        <end position="119"/>
    </location>
</feature>
<dbReference type="Proteomes" id="UP001372834">
    <property type="component" value="Unassembled WGS sequence"/>
</dbReference>
<feature type="compositionally biased region" description="Polar residues" evidence="1">
    <location>
        <begin position="164"/>
        <end position="175"/>
    </location>
</feature>
<name>A0AAN8SIG6_POLSC</name>
<gene>
    <name evidence="2" type="ORF">RUM43_001592</name>
</gene>
<dbReference type="EMBL" id="JAWJWE010000001">
    <property type="protein sequence ID" value="KAK6645316.1"/>
    <property type="molecule type" value="Genomic_DNA"/>
</dbReference>
<dbReference type="AlphaFoldDB" id="A0AAN8SIG6"/>
<feature type="compositionally biased region" description="Basic and acidic residues" evidence="1">
    <location>
        <begin position="34"/>
        <end position="107"/>
    </location>
</feature>